<feature type="non-terminal residue" evidence="7">
    <location>
        <position position="1"/>
    </location>
</feature>
<evidence type="ECO:0000256" key="4">
    <source>
        <dbReference type="ARBA" id="ARBA00022833"/>
    </source>
</evidence>
<dbReference type="InterPro" id="IPR051718">
    <property type="entry name" value="ARF_GTPase-activating"/>
</dbReference>
<evidence type="ECO:0000256" key="1">
    <source>
        <dbReference type="ARBA" id="ARBA00022468"/>
    </source>
</evidence>
<dbReference type="SUPFAM" id="SSF57863">
    <property type="entry name" value="ArfGap/RecO-like zinc finger"/>
    <property type="match status" value="1"/>
</dbReference>
<gene>
    <name evidence="7" type="ORF">DFQ27_009219</name>
</gene>
<dbReference type="PRINTS" id="PR00405">
    <property type="entry name" value="REVINTRACTNG"/>
</dbReference>
<feature type="domain" description="Arf-GAP" evidence="6">
    <location>
        <begin position="12"/>
        <end position="91"/>
    </location>
</feature>
<keyword evidence="3 5" id="KW-0863">Zinc-finger</keyword>
<dbReference type="GO" id="GO:0005096">
    <property type="term" value="F:GTPase activator activity"/>
    <property type="evidence" value="ECO:0007669"/>
    <property type="project" value="UniProtKB-KW"/>
</dbReference>
<keyword evidence="4" id="KW-0862">Zinc</keyword>
<dbReference type="PANTHER" id="PTHR45705:SF1">
    <property type="entry name" value="FI20236P1"/>
    <property type="match status" value="1"/>
</dbReference>
<dbReference type="PANTHER" id="PTHR45705">
    <property type="entry name" value="FI20236P1"/>
    <property type="match status" value="1"/>
</dbReference>
<organism evidence="7 8">
    <name type="scientific">Actinomortierella ambigua</name>
    <dbReference type="NCBI Taxonomy" id="1343610"/>
    <lineage>
        <taxon>Eukaryota</taxon>
        <taxon>Fungi</taxon>
        <taxon>Fungi incertae sedis</taxon>
        <taxon>Mucoromycota</taxon>
        <taxon>Mortierellomycotina</taxon>
        <taxon>Mortierellomycetes</taxon>
        <taxon>Mortierellales</taxon>
        <taxon>Mortierellaceae</taxon>
        <taxon>Actinomortierella</taxon>
    </lineage>
</organism>
<dbReference type="OrthoDB" id="10266696at2759"/>
<evidence type="ECO:0000256" key="2">
    <source>
        <dbReference type="ARBA" id="ARBA00022723"/>
    </source>
</evidence>
<keyword evidence="1" id="KW-0343">GTPase activation</keyword>
<evidence type="ECO:0000259" key="6">
    <source>
        <dbReference type="PROSITE" id="PS50115"/>
    </source>
</evidence>
<name>A0A9P6TXS9_9FUNG</name>
<evidence type="ECO:0000313" key="8">
    <source>
        <dbReference type="Proteomes" id="UP000807716"/>
    </source>
</evidence>
<dbReference type="PROSITE" id="PS50115">
    <property type="entry name" value="ARFGAP"/>
    <property type="match status" value="1"/>
</dbReference>
<accession>A0A9P6TXS9</accession>
<dbReference type="GO" id="GO:0005737">
    <property type="term" value="C:cytoplasm"/>
    <property type="evidence" value="ECO:0007669"/>
    <property type="project" value="TreeGrafter"/>
</dbReference>
<evidence type="ECO:0000313" key="7">
    <source>
        <dbReference type="EMBL" id="KAG0250753.1"/>
    </source>
</evidence>
<dbReference type="GO" id="GO:0008270">
    <property type="term" value="F:zinc ion binding"/>
    <property type="evidence" value="ECO:0007669"/>
    <property type="project" value="UniProtKB-KW"/>
</dbReference>
<dbReference type="EMBL" id="JAAAJB010000823">
    <property type="protein sequence ID" value="KAG0250753.1"/>
    <property type="molecule type" value="Genomic_DNA"/>
</dbReference>
<dbReference type="Gene3D" id="1.10.220.150">
    <property type="entry name" value="Arf GTPase activating protein"/>
    <property type="match status" value="1"/>
</dbReference>
<sequence length="116" mass="13102">MSDRKLPTERSERILNELLKIPVNTICCDCGASNPKWASTSIGCFLCMRCCSIHRKMGTHISKIKSVTLDAWTQEEIDNMKNRGNGKVNQFGMEQYIRAKYERKEFMEGGGGGGHQ</sequence>
<dbReference type="SMART" id="SM00105">
    <property type="entry name" value="ArfGap"/>
    <property type="match status" value="1"/>
</dbReference>
<proteinExistence type="predicted"/>
<dbReference type="Proteomes" id="UP000807716">
    <property type="component" value="Unassembled WGS sequence"/>
</dbReference>
<dbReference type="Pfam" id="PF01412">
    <property type="entry name" value="ArfGap"/>
    <property type="match status" value="1"/>
</dbReference>
<reference evidence="7" key="1">
    <citation type="journal article" date="2020" name="Fungal Divers.">
        <title>Resolving the Mortierellaceae phylogeny through synthesis of multi-gene phylogenetics and phylogenomics.</title>
        <authorList>
            <person name="Vandepol N."/>
            <person name="Liber J."/>
            <person name="Desiro A."/>
            <person name="Na H."/>
            <person name="Kennedy M."/>
            <person name="Barry K."/>
            <person name="Grigoriev I.V."/>
            <person name="Miller A.N."/>
            <person name="O'Donnell K."/>
            <person name="Stajich J.E."/>
            <person name="Bonito G."/>
        </authorList>
    </citation>
    <scope>NUCLEOTIDE SEQUENCE</scope>
    <source>
        <strain evidence="7">BC1065</strain>
    </source>
</reference>
<dbReference type="InterPro" id="IPR037278">
    <property type="entry name" value="ARFGAP/RecO"/>
</dbReference>
<comment type="caution">
    <text evidence="7">The sequence shown here is derived from an EMBL/GenBank/DDBJ whole genome shotgun (WGS) entry which is preliminary data.</text>
</comment>
<dbReference type="CDD" id="cd08204">
    <property type="entry name" value="ArfGap"/>
    <property type="match status" value="1"/>
</dbReference>
<keyword evidence="8" id="KW-1185">Reference proteome</keyword>
<protein>
    <recommendedName>
        <fullName evidence="6">Arf-GAP domain-containing protein</fullName>
    </recommendedName>
</protein>
<evidence type="ECO:0000256" key="5">
    <source>
        <dbReference type="PROSITE-ProRule" id="PRU00288"/>
    </source>
</evidence>
<keyword evidence="2" id="KW-0479">Metal-binding</keyword>
<dbReference type="InterPro" id="IPR038508">
    <property type="entry name" value="ArfGAP_dom_sf"/>
</dbReference>
<dbReference type="FunFam" id="1.10.220.150:FF:000009">
    <property type="entry name" value="stromal membrane-associated protein 1 isoform X1"/>
    <property type="match status" value="1"/>
</dbReference>
<dbReference type="InterPro" id="IPR001164">
    <property type="entry name" value="ArfGAP_dom"/>
</dbReference>
<evidence type="ECO:0000256" key="3">
    <source>
        <dbReference type="ARBA" id="ARBA00022771"/>
    </source>
</evidence>
<dbReference type="AlphaFoldDB" id="A0A9P6TXS9"/>